<evidence type="ECO:0000256" key="8">
    <source>
        <dbReference type="SAM" id="Phobius"/>
    </source>
</evidence>
<keyword evidence="3" id="KW-0813">Transport</keyword>
<sequence length="331" mass="34343">MILTLGRRFWFPLLLAVLLLAMLGSLLAGPFALSLGDLYAALIGQPHSPIHEAVVFKIRLPRVLLAALVGAALAVSGGAFQAVLRNPLADPYILGVSGGAALGAVAALALGIIPMQAMAFASFAGALGALTLVYWVARGAHGTPHALILAGVMVGSLASALLLFLLWTAPADPTRTAVFWLAGNLAMADPAWLPWSAVASALAFGWLWSRARSLDLFTQGEEVAADLGLDVGRARMSVFMAAGALTAAAVAMAGLVGFVGLTVPHVVRLLWGPSHRRLLPASALLGAAFLMIADALSRTLLAPAEIPVGVVTALLGAPFFLYLLRRREERG</sequence>
<name>A0A0B5FMV9_9BACT</name>
<dbReference type="Gene3D" id="1.10.3470.10">
    <property type="entry name" value="ABC transporter involved in vitamin B12 uptake, BtuC"/>
    <property type="match status" value="1"/>
</dbReference>
<feature type="transmembrane region" description="Helical" evidence="8">
    <location>
        <begin position="304"/>
        <end position="324"/>
    </location>
</feature>
<comment type="subcellular location">
    <subcellularLocation>
        <location evidence="1">Cell membrane</location>
        <topology evidence="1">Multi-pass membrane protein</topology>
    </subcellularLocation>
</comment>
<keyword evidence="4" id="KW-1003">Cell membrane</keyword>
<evidence type="ECO:0000256" key="7">
    <source>
        <dbReference type="ARBA" id="ARBA00023136"/>
    </source>
</evidence>
<dbReference type="Pfam" id="PF01032">
    <property type="entry name" value="FecCD"/>
    <property type="match status" value="1"/>
</dbReference>
<feature type="transmembrane region" description="Helical" evidence="8">
    <location>
        <begin position="91"/>
        <end position="113"/>
    </location>
</feature>
<dbReference type="CDD" id="cd06550">
    <property type="entry name" value="TM_ABC_iron-siderophores_like"/>
    <property type="match status" value="1"/>
</dbReference>
<keyword evidence="6 8" id="KW-1133">Transmembrane helix</keyword>
<dbReference type="HOGENOM" id="CLU_013016_0_3_7"/>
<dbReference type="OrthoDB" id="9782305at2"/>
<dbReference type="PANTHER" id="PTHR30472">
    <property type="entry name" value="FERRIC ENTEROBACTIN TRANSPORT SYSTEM PERMEASE PROTEIN"/>
    <property type="match status" value="1"/>
</dbReference>
<feature type="transmembrane region" description="Helical" evidence="8">
    <location>
        <begin position="119"/>
        <end position="137"/>
    </location>
</feature>
<gene>
    <name evidence="9" type="ORF">GSUB_00140</name>
</gene>
<dbReference type="SUPFAM" id="SSF81345">
    <property type="entry name" value="ABC transporter involved in vitamin B12 uptake, BtuC"/>
    <property type="match status" value="1"/>
</dbReference>
<dbReference type="PANTHER" id="PTHR30472:SF25">
    <property type="entry name" value="ABC TRANSPORTER PERMEASE PROTEIN MJ0876-RELATED"/>
    <property type="match status" value="1"/>
</dbReference>
<protein>
    <recommendedName>
        <fullName evidence="11">ABC transporter permease</fullName>
    </recommendedName>
</protein>
<evidence type="ECO:0000256" key="4">
    <source>
        <dbReference type="ARBA" id="ARBA00022475"/>
    </source>
</evidence>
<dbReference type="STRING" id="483547.GSUB_00140"/>
<evidence type="ECO:0000256" key="1">
    <source>
        <dbReference type="ARBA" id="ARBA00004651"/>
    </source>
</evidence>
<keyword evidence="5 8" id="KW-0812">Transmembrane</keyword>
<reference evidence="9 10" key="1">
    <citation type="journal article" date="2015" name="Genome Announc.">
        <title>Genomes of Geoalkalibacter ferrihydriticus Z-0531T and Geoalkalibacter subterraneus Red1T, Two Haloalkaliphilic Metal-Reducing Deltaproteobacteria.</title>
        <authorList>
            <person name="Badalamenti J.P."/>
            <person name="Krajmalnik-Brown R."/>
            <person name="Torres C.I."/>
            <person name="Bond D.R."/>
        </authorList>
    </citation>
    <scope>NUCLEOTIDE SEQUENCE [LARGE SCALE GENOMIC DNA]</scope>
    <source>
        <strain evidence="9 10">Red1</strain>
    </source>
</reference>
<evidence type="ECO:0008006" key="11">
    <source>
        <dbReference type="Google" id="ProtNLM"/>
    </source>
</evidence>
<feature type="transmembrane region" description="Helical" evidence="8">
    <location>
        <begin position="146"/>
        <end position="171"/>
    </location>
</feature>
<accession>A0A0B5FMV9</accession>
<evidence type="ECO:0000256" key="3">
    <source>
        <dbReference type="ARBA" id="ARBA00022448"/>
    </source>
</evidence>
<evidence type="ECO:0000256" key="6">
    <source>
        <dbReference type="ARBA" id="ARBA00022989"/>
    </source>
</evidence>
<feature type="transmembrane region" description="Helical" evidence="8">
    <location>
        <begin position="191"/>
        <end position="209"/>
    </location>
</feature>
<keyword evidence="7 8" id="KW-0472">Membrane</keyword>
<dbReference type="GO" id="GO:0022857">
    <property type="term" value="F:transmembrane transporter activity"/>
    <property type="evidence" value="ECO:0007669"/>
    <property type="project" value="InterPro"/>
</dbReference>
<dbReference type="RefSeq" id="WP_040198556.1">
    <property type="nucleotide sequence ID" value="NZ_CP010311.1"/>
</dbReference>
<feature type="transmembrane region" description="Helical" evidence="8">
    <location>
        <begin position="63"/>
        <end position="84"/>
    </location>
</feature>
<comment type="similarity">
    <text evidence="2">Belongs to the binding-protein-dependent transport system permease family. FecCD subfamily.</text>
</comment>
<dbReference type="FunFam" id="1.10.3470.10:FF:000001">
    <property type="entry name" value="Vitamin B12 ABC transporter permease BtuC"/>
    <property type="match status" value="1"/>
</dbReference>
<evidence type="ECO:0000313" key="10">
    <source>
        <dbReference type="Proteomes" id="UP000035036"/>
    </source>
</evidence>
<dbReference type="GO" id="GO:0005886">
    <property type="term" value="C:plasma membrane"/>
    <property type="evidence" value="ECO:0007669"/>
    <property type="project" value="UniProtKB-SubCell"/>
</dbReference>
<dbReference type="Proteomes" id="UP000035036">
    <property type="component" value="Chromosome"/>
</dbReference>
<dbReference type="EMBL" id="CP010311">
    <property type="protein sequence ID" value="AJF05310.1"/>
    <property type="molecule type" value="Genomic_DNA"/>
</dbReference>
<dbReference type="InterPro" id="IPR000522">
    <property type="entry name" value="ABC_transptr_permease_BtuC"/>
</dbReference>
<evidence type="ECO:0000313" key="9">
    <source>
        <dbReference type="EMBL" id="AJF05310.1"/>
    </source>
</evidence>
<proteinExistence type="inferred from homology"/>
<evidence type="ECO:0000256" key="2">
    <source>
        <dbReference type="ARBA" id="ARBA00007935"/>
    </source>
</evidence>
<dbReference type="AlphaFoldDB" id="A0A0B5FMV9"/>
<dbReference type="KEGG" id="gsb:GSUB_00140"/>
<dbReference type="InterPro" id="IPR037294">
    <property type="entry name" value="ABC_BtuC-like"/>
</dbReference>
<evidence type="ECO:0000256" key="5">
    <source>
        <dbReference type="ARBA" id="ARBA00022692"/>
    </source>
</evidence>
<organism evidence="9 10">
    <name type="scientific">Geoalkalibacter subterraneus</name>
    <dbReference type="NCBI Taxonomy" id="483547"/>
    <lineage>
        <taxon>Bacteria</taxon>
        <taxon>Pseudomonadati</taxon>
        <taxon>Thermodesulfobacteriota</taxon>
        <taxon>Desulfuromonadia</taxon>
        <taxon>Desulfuromonadales</taxon>
        <taxon>Geoalkalibacteraceae</taxon>
        <taxon>Geoalkalibacter</taxon>
    </lineage>
</organism>
<feature type="transmembrane region" description="Helical" evidence="8">
    <location>
        <begin position="238"/>
        <end position="258"/>
    </location>
</feature>
<keyword evidence="10" id="KW-1185">Reference proteome</keyword>